<keyword evidence="8" id="KW-0067">ATP-binding</keyword>
<evidence type="ECO:0000256" key="8">
    <source>
        <dbReference type="ARBA" id="ARBA00022840"/>
    </source>
</evidence>
<evidence type="ECO:0000313" key="11">
    <source>
        <dbReference type="EMBL" id="JAV65631.1"/>
    </source>
</evidence>
<dbReference type="FunFam" id="3.40.50.10180:FF:000001">
    <property type="entry name" value="Glycerate kinase"/>
    <property type="match status" value="1"/>
</dbReference>
<dbReference type="GO" id="GO:0005737">
    <property type="term" value="C:cytoplasm"/>
    <property type="evidence" value="ECO:0007669"/>
    <property type="project" value="TreeGrafter"/>
</dbReference>
<keyword evidence="6" id="KW-0547">Nucleotide-binding</keyword>
<evidence type="ECO:0000256" key="5">
    <source>
        <dbReference type="ARBA" id="ARBA00022679"/>
    </source>
</evidence>
<dbReference type="SUPFAM" id="SSF82544">
    <property type="entry name" value="GckA/TtuD-like"/>
    <property type="match status" value="1"/>
</dbReference>
<evidence type="ECO:0000256" key="6">
    <source>
        <dbReference type="ARBA" id="ARBA00022741"/>
    </source>
</evidence>
<evidence type="ECO:0000256" key="7">
    <source>
        <dbReference type="ARBA" id="ARBA00022777"/>
    </source>
</evidence>
<dbReference type="EMBL" id="GEZM01072013">
    <property type="protein sequence ID" value="JAV65631.1"/>
    <property type="molecule type" value="Transcribed_RNA"/>
</dbReference>
<feature type="domain" description="MOFRL" evidence="9">
    <location>
        <begin position="370"/>
        <end position="482"/>
    </location>
</feature>
<evidence type="ECO:0000256" key="3">
    <source>
        <dbReference type="ARBA" id="ARBA00012101"/>
    </source>
</evidence>
<dbReference type="PANTHER" id="PTHR12227">
    <property type="entry name" value="GLYCERATE KINASE"/>
    <property type="match status" value="1"/>
</dbReference>
<protein>
    <recommendedName>
        <fullName evidence="4">Glycerate kinase</fullName>
        <ecNumber evidence="3">2.7.1.31</ecNumber>
    </recommendedName>
</protein>
<dbReference type="Pfam" id="PF05161">
    <property type="entry name" value="MOFRL"/>
    <property type="match status" value="1"/>
</dbReference>
<dbReference type="Pfam" id="PF13660">
    <property type="entry name" value="DUF4147"/>
    <property type="match status" value="1"/>
</dbReference>
<dbReference type="Gene3D" id="3.40.50.10180">
    <property type="entry name" value="Glycerate kinase, MOFRL-like N-terminal domain"/>
    <property type="match status" value="1"/>
</dbReference>
<evidence type="ECO:0000256" key="2">
    <source>
        <dbReference type="ARBA" id="ARBA00005393"/>
    </source>
</evidence>
<evidence type="ECO:0000259" key="10">
    <source>
        <dbReference type="Pfam" id="PF13660"/>
    </source>
</evidence>
<dbReference type="InterPro" id="IPR038614">
    <property type="entry name" value="GK_N_sf"/>
</dbReference>
<dbReference type="GO" id="GO:0005524">
    <property type="term" value="F:ATP binding"/>
    <property type="evidence" value="ECO:0007669"/>
    <property type="project" value="UniProtKB-KW"/>
</dbReference>
<evidence type="ECO:0000256" key="4">
    <source>
        <dbReference type="ARBA" id="ARBA00020720"/>
    </source>
</evidence>
<accession>A0A1Y1KYP8</accession>
<name>A0A1Y1KYP8_PHOPY</name>
<dbReference type="InterPro" id="IPR007835">
    <property type="entry name" value="MOFRL"/>
</dbReference>
<sequence length="493" mass="53761">MRLTVQFFNTIKMSNPTTETLTSIFLKSVSSVNPKHLLRKSVEVQANKLIVCKDIYNLTRPCYLVGMGKAAFDMAREIEEILGDNLREGVVNVPFGAMKCDKSSRIRFVEGAHNNLPDENAERGARLIKGLIEKLEVDDLLLVLISGGGSALLPLPKHPLTLMEKLNITESLAKRGANICELNSVRKRLSVLKGGGLAKLAYPTPVVSLIISDIIDDPISSIASGPTTPNLDESHVAIEVLKKYSLYDELPVHAVRILQETDTCNPTETFPHVRNYIIGNNQIAANAALSHATALGYQSFVLSTRVQGEVGRISEIYAELARQVASLIISNKGECENFKLFLETFKSELGISEFAFNEITNFNFKSCSGICLIFGGEPTVTVKGKGKGGRNQQLALSFSIEINKLNVDSANISFLSCGTDGIDGPTDAAGAFGTSNLVSDAFVQNINPTQFLADNDSYGFYTRYRHGKYLVRTGHTGTNVMDIHILIVSPKAE</sequence>
<organism evidence="11">
    <name type="scientific">Photinus pyralis</name>
    <name type="common">Common eastern firefly</name>
    <name type="synonym">Lampyris pyralis</name>
    <dbReference type="NCBI Taxonomy" id="7054"/>
    <lineage>
        <taxon>Eukaryota</taxon>
        <taxon>Metazoa</taxon>
        <taxon>Ecdysozoa</taxon>
        <taxon>Arthropoda</taxon>
        <taxon>Hexapoda</taxon>
        <taxon>Insecta</taxon>
        <taxon>Pterygota</taxon>
        <taxon>Neoptera</taxon>
        <taxon>Endopterygota</taxon>
        <taxon>Coleoptera</taxon>
        <taxon>Polyphaga</taxon>
        <taxon>Elateriformia</taxon>
        <taxon>Elateroidea</taxon>
        <taxon>Lampyridae</taxon>
        <taxon>Lampyrinae</taxon>
        <taxon>Photinus</taxon>
    </lineage>
</organism>
<keyword evidence="7" id="KW-0418">Kinase</keyword>
<evidence type="ECO:0000259" key="9">
    <source>
        <dbReference type="Pfam" id="PF05161"/>
    </source>
</evidence>
<keyword evidence="5" id="KW-0808">Transferase</keyword>
<comment type="catalytic activity">
    <reaction evidence="1">
        <text>(R)-glycerate + ATP = (2R)-3-phosphoglycerate + ADP + H(+)</text>
        <dbReference type="Rhea" id="RHEA:23516"/>
        <dbReference type="ChEBI" id="CHEBI:15378"/>
        <dbReference type="ChEBI" id="CHEBI:16659"/>
        <dbReference type="ChEBI" id="CHEBI:30616"/>
        <dbReference type="ChEBI" id="CHEBI:58272"/>
        <dbReference type="ChEBI" id="CHEBI:456216"/>
        <dbReference type="EC" id="2.7.1.31"/>
    </reaction>
</comment>
<dbReference type="InterPro" id="IPR039760">
    <property type="entry name" value="MOFRL_protein"/>
</dbReference>
<dbReference type="PANTHER" id="PTHR12227:SF0">
    <property type="entry name" value="GLYCERATE KINASE"/>
    <property type="match status" value="1"/>
</dbReference>
<dbReference type="Gene3D" id="3.40.1480.10">
    <property type="entry name" value="MOFRL domain"/>
    <property type="match status" value="1"/>
</dbReference>
<dbReference type="InterPro" id="IPR025286">
    <property type="entry name" value="MOFRL_assoc_dom"/>
</dbReference>
<feature type="domain" description="MOFRL-associated" evidence="10">
    <location>
        <begin position="21"/>
        <end position="258"/>
    </location>
</feature>
<proteinExistence type="inferred from homology"/>
<dbReference type="GO" id="GO:0008887">
    <property type="term" value="F:glycerate kinase activity"/>
    <property type="evidence" value="ECO:0007669"/>
    <property type="project" value="UniProtKB-EC"/>
</dbReference>
<comment type="similarity">
    <text evidence="2">Belongs to the glycerate kinase type-2 family.</text>
</comment>
<evidence type="ECO:0000256" key="1">
    <source>
        <dbReference type="ARBA" id="ARBA00000694"/>
    </source>
</evidence>
<dbReference type="EC" id="2.7.1.31" evidence="3"/>
<dbReference type="InterPro" id="IPR037035">
    <property type="entry name" value="GK-like_C_sf"/>
</dbReference>
<reference evidence="11" key="1">
    <citation type="journal article" date="2016" name="Sci. Rep.">
        <title>Molecular characterization of firefly nuptial gifts: a multi-omics approach sheds light on postcopulatory sexual selection.</title>
        <authorList>
            <person name="Al-Wathiqui N."/>
            <person name="Fallon T.R."/>
            <person name="South A."/>
            <person name="Weng J.K."/>
            <person name="Lewis S.M."/>
        </authorList>
    </citation>
    <scope>NUCLEOTIDE SEQUENCE</scope>
</reference>
<dbReference type="AlphaFoldDB" id="A0A1Y1KYP8"/>